<gene>
    <name evidence="1" type="ORF">Q764_05010</name>
</gene>
<dbReference type="PROSITE" id="PS51257">
    <property type="entry name" value="PROKAR_LIPOPROTEIN"/>
    <property type="match status" value="1"/>
</dbReference>
<evidence type="ECO:0000313" key="1">
    <source>
        <dbReference type="EMBL" id="KGO89971.1"/>
    </source>
</evidence>
<sequence length="182" mass="20799">MKTLRLYILGLISSLALISCNDDDEFYNAVYVDSPDLIKINVPAGGYTAGDNLEFSIDFSRYIMEPGYTTPLDVYKTSGATSFGFAYYLERNDGGTWKTVFPNEDEFRIGDVLYVPATETYEFDEAYPLDEPGEYRFRLEYNDGNILKTNLVSRNQENKTMVSIITNADHIDSQGYYYFTVE</sequence>
<keyword evidence="2" id="KW-1185">Reference proteome</keyword>
<protein>
    <submittedName>
        <fullName evidence="1">Uncharacterized protein</fullName>
    </submittedName>
</protein>
<organism evidence="1 2">
    <name type="scientific">Flavobacterium suncheonense GH29-5 = DSM 17707</name>
    <dbReference type="NCBI Taxonomy" id="1121899"/>
    <lineage>
        <taxon>Bacteria</taxon>
        <taxon>Pseudomonadati</taxon>
        <taxon>Bacteroidota</taxon>
        <taxon>Flavobacteriia</taxon>
        <taxon>Flavobacteriales</taxon>
        <taxon>Flavobacteriaceae</taxon>
        <taxon>Flavobacterium</taxon>
    </lineage>
</organism>
<dbReference type="OrthoDB" id="1373903at2"/>
<name>A0A0A2MEC1_9FLAO</name>
<dbReference type="eggNOG" id="ENOG5032QRC">
    <property type="taxonomic scope" value="Bacteria"/>
</dbReference>
<dbReference type="EMBL" id="JRLW01000004">
    <property type="protein sequence ID" value="KGO89971.1"/>
    <property type="molecule type" value="Genomic_DNA"/>
</dbReference>
<reference evidence="1 2" key="1">
    <citation type="submission" date="2013-09" db="EMBL/GenBank/DDBJ databases">
        <authorList>
            <person name="Zeng Z."/>
            <person name="Chen C."/>
        </authorList>
    </citation>
    <scope>NUCLEOTIDE SEQUENCE [LARGE SCALE GENOMIC DNA]</scope>
    <source>
        <strain evidence="1 2">GH29-5</strain>
    </source>
</reference>
<proteinExistence type="predicted"/>
<accession>A0A0A2MEC1</accession>
<dbReference type="AlphaFoldDB" id="A0A0A2MEC1"/>
<comment type="caution">
    <text evidence="1">The sequence shown here is derived from an EMBL/GenBank/DDBJ whole genome shotgun (WGS) entry which is preliminary data.</text>
</comment>
<evidence type="ECO:0000313" key="2">
    <source>
        <dbReference type="Proteomes" id="UP000030121"/>
    </source>
</evidence>
<dbReference type="Proteomes" id="UP000030121">
    <property type="component" value="Unassembled WGS sequence"/>
</dbReference>
<dbReference type="RefSeq" id="WP_026981603.1">
    <property type="nucleotide sequence ID" value="NZ_JRLW01000004.1"/>
</dbReference>
<dbReference type="STRING" id="1121899.GCA_000430025_01377"/>